<evidence type="ECO:0008006" key="4">
    <source>
        <dbReference type="Google" id="ProtNLM"/>
    </source>
</evidence>
<evidence type="ECO:0000313" key="2">
    <source>
        <dbReference type="EMBL" id="PWD81654.1"/>
    </source>
</evidence>
<dbReference type="Proteomes" id="UP000245020">
    <property type="component" value="Unassembled WGS sequence"/>
</dbReference>
<gene>
    <name evidence="2" type="ORF">DC083_00175</name>
</gene>
<organism evidence="2 3">
    <name type="scientific">Ignatzschineria ureiclastica</name>
    <dbReference type="NCBI Taxonomy" id="472582"/>
    <lineage>
        <taxon>Bacteria</taxon>
        <taxon>Pseudomonadati</taxon>
        <taxon>Pseudomonadota</taxon>
        <taxon>Gammaproteobacteria</taxon>
        <taxon>Cardiobacteriales</taxon>
        <taxon>Ignatzschineriaceae</taxon>
        <taxon>Ignatzschineria</taxon>
    </lineage>
</organism>
<dbReference type="EMBL" id="QEWQ01000001">
    <property type="protein sequence ID" value="PWD81654.1"/>
    <property type="molecule type" value="Genomic_DNA"/>
</dbReference>
<keyword evidence="1" id="KW-0732">Signal</keyword>
<feature type="chain" id="PRO_5015744601" description="DUF3221 domain-containing protein" evidence="1">
    <location>
        <begin position="21"/>
        <end position="88"/>
    </location>
</feature>
<evidence type="ECO:0000313" key="3">
    <source>
        <dbReference type="Proteomes" id="UP000245020"/>
    </source>
</evidence>
<evidence type="ECO:0000256" key="1">
    <source>
        <dbReference type="SAM" id="SignalP"/>
    </source>
</evidence>
<dbReference type="RefSeq" id="WP_109188288.1">
    <property type="nucleotide sequence ID" value="NZ_BMYA01000001.1"/>
</dbReference>
<accession>A0A2U2AG67</accession>
<dbReference type="AlphaFoldDB" id="A0A2U2AG67"/>
<proteinExistence type="predicted"/>
<comment type="caution">
    <text evidence="2">The sequence shown here is derived from an EMBL/GenBank/DDBJ whole genome shotgun (WGS) entry which is preliminary data.</text>
</comment>
<sequence length="88" mass="9168">MKKLMLIGSTLLLLAGCATGLEDGLGSYSGKGKVVSIVMNEEGNSEIDVETADKKHIPVIVSGEATVYPGQEVSIKRNSRGFGSVTAL</sequence>
<dbReference type="PROSITE" id="PS51257">
    <property type="entry name" value="PROKAR_LIPOPROTEIN"/>
    <property type="match status" value="1"/>
</dbReference>
<dbReference type="OrthoDB" id="7063516at2"/>
<name>A0A2U2AG67_9GAMM</name>
<protein>
    <recommendedName>
        <fullName evidence="4">DUF3221 domain-containing protein</fullName>
    </recommendedName>
</protein>
<keyword evidence="3" id="KW-1185">Reference proteome</keyword>
<reference evidence="3" key="1">
    <citation type="submission" date="2018-05" db="EMBL/GenBank/DDBJ databases">
        <title>Ignatzschineria dubaiensis sp. nov., isolated from necrotic foot tissues of dromedaries (Camelus dromedarius) and associated maggots in Dubai, United Arab Emirates.</title>
        <authorList>
            <person name="Tsang C.C."/>
            <person name="Tang J.Y.M."/>
            <person name="Fong J.Y.H."/>
            <person name="Kinne J."/>
            <person name="Lee H.H."/>
            <person name="Joseph M."/>
            <person name="Jose S."/>
            <person name="Schuster R.K."/>
            <person name="Tang Y."/>
            <person name="Sivakumar S."/>
            <person name="Chen J.H.K."/>
            <person name="Teng J.L.L."/>
            <person name="Lau S.K.P."/>
            <person name="Wernery U."/>
            <person name="Woo P.C.Y."/>
        </authorList>
    </citation>
    <scope>NUCLEOTIDE SEQUENCE [LARGE SCALE GENOMIC DNA]</scope>
    <source>
        <strain evidence="3">KCTC 22644</strain>
    </source>
</reference>
<feature type="signal peptide" evidence="1">
    <location>
        <begin position="1"/>
        <end position="20"/>
    </location>
</feature>